<comment type="caution">
    <text evidence="4">The sequence shown here is derived from an EMBL/GenBank/DDBJ whole genome shotgun (WGS) entry which is preliminary data.</text>
</comment>
<keyword evidence="5" id="KW-1185">Reference proteome</keyword>
<evidence type="ECO:0000313" key="5">
    <source>
        <dbReference type="Proteomes" id="UP000240971"/>
    </source>
</evidence>
<name>A0A2P8HP15_CHINA</name>
<dbReference type="Pfam" id="PF04773">
    <property type="entry name" value="FecR"/>
    <property type="match status" value="1"/>
</dbReference>
<gene>
    <name evidence="4" type="ORF">CLV51_102808</name>
</gene>
<keyword evidence="1" id="KW-1133">Transmembrane helix</keyword>
<dbReference type="OrthoDB" id="625980at2"/>
<protein>
    <submittedName>
        <fullName evidence="4">FecR family protein</fullName>
    </submittedName>
</protein>
<dbReference type="InterPro" id="IPR032508">
    <property type="entry name" value="FecR_C"/>
</dbReference>
<evidence type="ECO:0000259" key="3">
    <source>
        <dbReference type="Pfam" id="PF16344"/>
    </source>
</evidence>
<dbReference type="PIRSF" id="PIRSF018266">
    <property type="entry name" value="FecR"/>
    <property type="match status" value="1"/>
</dbReference>
<evidence type="ECO:0000259" key="2">
    <source>
        <dbReference type="Pfam" id="PF04773"/>
    </source>
</evidence>
<sequence>MEIKELAVLSKKYLAGEASEAEIARLLHWYNAYDEQALTAHIAAADDETEAILEQRMLQRLHAVTSPVRVRKMYSLQHSKWWAAAAVLALLAVGSIYFWQQENNNTIVKNLSLHIKPGRDQAILTLADGREVNLDSTANGLLSLQGSTKVNKTAAGQIVYDHNSAGEPGTAISYNTLRTPRGGQFKVTLPDGTQVWLNAASSITYPTLFTGSERAVTITGEAYFEVAQSAKQPFYVKLKDMEVMVLGTHFNINAYTDESTINTTLLEGAVLVKAGSKAQHITPGQQTRVKRGSEDIALLKQVDVTQAVAWKNGVFAFDNADIPTVMRQLARWYNIEVKYTDKVPPETFNGEIGRSLNEEELLKVLTKAGIHFKIEEGKRIVILP</sequence>
<reference evidence="4 5" key="1">
    <citation type="submission" date="2018-03" db="EMBL/GenBank/DDBJ databases">
        <title>Genomic Encyclopedia of Archaeal and Bacterial Type Strains, Phase II (KMG-II): from individual species to whole genera.</title>
        <authorList>
            <person name="Goeker M."/>
        </authorList>
    </citation>
    <scope>NUCLEOTIDE SEQUENCE [LARGE SCALE GENOMIC DNA]</scope>
    <source>
        <strain evidence="4 5">DSM 24859</strain>
    </source>
</reference>
<dbReference type="FunFam" id="2.60.120.1440:FF:000001">
    <property type="entry name" value="Putative anti-sigma factor"/>
    <property type="match status" value="1"/>
</dbReference>
<feature type="transmembrane region" description="Helical" evidence="1">
    <location>
        <begin position="81"/>
        <end position="99"/>
    </location>
</feature>
<dbReference type="Proteomes" id="UP000240971">
    <property type="component" value="Unassembled WGS sequence"/>
</dbReference>
<proteinExistence type="predicted"/>
<dbReference type="AlphaFoldDB" id="A0A2P8HP15"/>
<dbReference type="EMBL" id="PYAW01000002">
    <property type="protein sequence ID" value="PSL47948.1"/>
    <property type="molecule type" value="Genomic_DNA"/>
</dbReference>
<dbReference type="InterPro" id="IPR006860">
    <property type="entry name" value="FecR"/>
</dbReference>
<dbReference type="PANTHER" id="PTHR30273">
    <property type="entry name" value="PERIPLASMIC SIGNAL SENSOR AND SIGMA FACTOR ACTIVATOR FECR-RELATED"/>
    <property type="match status" value="1"/>
</dbReference>
<dbReference type="GO" id="GO:0016989">
    <property type="term" value="F:sigma factor antagonist activity"/>
    <property type="evidence" value="ECO:0007669"/>
    <property type="project" value="TreeGrafter"/>
</dbReference>
<keyword evidence="1" id="KW-0812">Transmembrane</keyword>
<dbReference type="RefSeq" id="WP_158266986.1">
    <property type="nucleotide sequence ID" value="NZ_PYAW01000002.1"/>
</dbReference>
<dbReference type="Pfam" id="PF16344">
    <property type="entry name" value="FecR_C"/>
    <property type="match status" value="1"/>
</dbReference>
<keyword evidence="1" id="KW-0472">Membrane</keyword>
<dbReference type="Gene3D" id="3.55.50.30">
    <property type="match status" value="1"/>
</dbReference>
<accession>A0A2P8HP15</accession>
<feature type="domain" description="Protein FecR C-terminal" evidence="3">
    <location>
        <begin position="315"/>
        <end position="382"/>
    </location>
</feature>
<feature type="domain" description="FecR protein" evidence="2">
    <location>
        <begin position="176"/>
        <end position="270"/>
    </location>
</feature>
<dbReference type="PANTHER" id="PTHR30273:SF2">
    <property type="entry name" value="PROTEIN FECR"/>
    <property type="match status" value="1"/>
</dbReference>
<organism evidence="4 5">
    <name type="scientific">Chitinophaga niastensis</name>
    <dbReference type="NCBI Taxonomy" id="536980"/>
    <lineage>
        <taxon>Bacteria</taxon>
        <taxon>Pseudomonadati</taxon>
        <taxon>Bacteroidota</taxon>
        <taxon>Chitinophagia</taxon>
        <taxon>Chitinophagales</taxon>
        <taxon>Chitinophagaceae</taxon>
        <taxon>Chitinophaga</taxon>
    </lineage>
</organism>
<evidence type="ECO:0000313" key="4">
    <source>
        <dbReference type="EMBL" id="PSL47948.1"/>
    </source>
</evidence>
<dbReference type="Gene3D" id="2.60.120.1440">
    <property type="match status" value="1"/>
</dbReference>
<evidence type="ECO:0000256" key="1">
    <source>
        <dbReference type="SAM" id="Phobius"/>
    </source>
</evidence>
<dbReference type="InterPro" id="IPR012373">
    <property type="entry name" value="Ferrdict_sens_TM"/>
</dbReference>